<keyword evidence="1" id="KW-1133">Transmembrane helix</keyword>
<dbReference type="RefSeq" id="WP_123211869.1">
    <property type="nucleotide sequence ID" value="NZ_RJVO01000004.1"/>
</dbReference>
<keyword evidence="1" id="KW-0472">Membrane</keyword>
<name>A0A3N0VA90_9GAMM</name>
<keyword evidence="1" id="KW-0812">Transmembrane</keyword>
<feature type="transmembrane region" description="Helical" evidence="1">
    <location>
        <begin position="35"/>
        <end position="58"/>
    </location>
</feature>
<gene>
    <name evidence="2" type="ORF">ED208_10615</name>
</gene>
<proteinExistence type="predicted"/>
<protein>
    <submittedName>
        <fullName evidence="2">Uncharacterized protein</fullName>
    </submittedName>
</protein>
<dbReference type="EMBL" id="RJVO01000004">
    <property type="protein sequence ID" value="ROH89572.1"/>
    <property type="molecule type" value="Genomic_DNA"/>
</dbReference>
<evidence type="ECO:0000256" key="1">
    <source>
        <dbReference type="SAM" id="Phobius"/>
    </source>
</evidence>
<evidence type="ECO:0000313" key="2">
    <source>
        <dbReference type="EMBL" id="ROH89572.1"/>
    </source>
</evidence>
<dbReference type="InParanoid" id="A0A3N0VA90"/>
<reference evidence="2 3" key="1">
    <citation type="submission" date="2018-10" db="EMBL/GenBank/DDBJ databases">
        <authorList>
            <person name="Chen W.-M."/>
        </authorList>
    </citation>
    <scope>NUCLEOTIDE SEQUENCE [LARGE SCALE GENOMIC DNA]</scope>
    <source>
        <strain evidence="2 3">THS-13</strain>
    </source>
</reference>
<evidence type="ECO:0000313" key="3">
    <source>
        <dbReference type="Proteomes" id="UP000282106"/>
    </source>
</evidence>
<dbReference type="AlphaFoldDB" id="A0A3N0VA90"/>
<sequence>MKSLLRFLALVLLLVLIAPFALLAMVVLVPLTAPLLATAALLPLAVLALPFLAVYGLCRLLARSDDASPKAA</sequence>
<organism evidence="2 3">
    <name type="scientific">Stagnimonas aquatica</name>
    <dbReference type="NCBI Taxonomy" id="2689987"/>
    <lineage>
        <taxon>Bacteria</taxon>
        <taxon>Pseudomonadati</taxon>
        <taxon>Pseudomonadota</taxon>
        <taxon>Gammaproteobacteria</taxon>
        <taxon>Nevskiales</taxon>
        <taxon>Nevskiaceae</taxon>
        <taxon>Stagnimonas</taxon>
    </lineage>
</organism>
<feature type="transmembrane region" description="Helical" evidence="1">
    <location>
        <begin position="7"/>
        <end position="29"/>
    </location>
</feature>
<dbReference type="Proteomes" id="UP000282106">
    <property type="component" value="Unassembled WGS sequence"/>
</dbReference>
<accession>A0A3N0VA90</accession>
<comment type="caution">
    <text evidence="2">The sequence shown here is derived from an EMBL/GenBank/DDBJ whole genome shotgun (WGS) entry which is preliminary data.</text>
</comment>
<keyword evidence="3" id="KW-1185">Reference proteome</keyword>